<reference evidence="2 3" key="1">
    <citation type="submission" date="2014-04" db="EMBL/GenBank/DDBJ databases">
        <authorList>
            <consortium name="DOE Joint Genome Institute"/>
            <person name="Kuo A."/>
            <person name="Kohler A."/>
            <person name="Costa M.D."/>
            <person name="Nagy L.G."/>
            <person name="Floudas D."/>
            <person name="Copeland A."/>
            <person name="Barry K.W."/>
            <person name="Cichocki N."/>
            <person name="Veneault-Fourrey C."/>
            <person name="LaButti K."/>
            <person name="Lindquist E.A."/>
            <person name="Lipzen A."/>
            <person name="Lundell T."/>
            <person name="Morin E."/>
            <person name="Murat C."/>
            <person name="Sun H."/>
            <person name="Tunlid A."/>
            <person name="Henrissat B."/>
            <person name="Grigoriev I.V."/>
            <person name="Hibbett D.S."/>
            <person name="Martin F."/>
            <person name="Nordberg H.P."/>
            <person name="Cantor M.N."/>
            <person name="Hua S.X."/>
        </authorList>
    </citation>
    <scope>NUCLEOTIDE SEQUENCE [LARGE SCALE GENOMIC DNA]</scope>
    <source>
        <strain evidence="2 3">441</strain>
    </source>
</reference>
<dbReference type="Gene3D" id="1.10.510.10">
    <property type="entry name" value="Transferase(Phosphotransferase) domain 1"/>
    <property type="match status" value="1"/>
</dbReference>
<gene>
    <name evidence="2" type="ORF">PISMIDRAFT_675034</name>
</gene>
<dbReference type="PROSITE" id="PS50011">
    <property type="entry name" value="PROTEIN_KINASE_DOM"/>
    <property type="match status" value="1"/>
</dbReference>
<name>A0A0C9ZMQ4_9AGAM</name>
<dbReference type="PANTHER" id="PTHR38248:SF2">
    <property type="entry name" value="FUNK1 11"/>
    <property type="match status" value="1"/>
</dbReference>
<dbReference type="AlphaFoldDB" id="A0A0C9ZMQ4"/>
<dbReference type="PANTHER" id="PTHR38248">
    <property type="entry name" value="FUNK1 6"/>
    <property type="match status" value="1"/>
</dbReference>
<dbReference type="SUPFAM" id="SSF56112">
    <property type="entry name" value="Protein kinase-like (PK-like)"/>
    <property type="match status" value="1"/>
</dbReference>
<keyword evidence="3" id="KW-1185">Reference proteome</keyword>
<reference evidence="3" key="2">
    <citation type="submission" date="2015-01" db="EMBL/GenBank/DDBJ databases">
        <title>Evolutionary Origins and Diversification of the Mycorrhizal Mutualists.</title>
        <authorList>
            <consortium name="DOE Joint Genome Institute"/>
            <consortium name="Mycorrhizal Genomics Consortium"/>
            <person name="Kohler A."/>
            <person name="Kuo A."/>
            <person name="Nagy L.G."/>
            <person name="Floudas D."/>
            <person name="Copeland A."/>
            <person name="Barry K.W."/>
            <person name="Cichocki N."/>
            <person name="Veneault-Fourrey C."/>
            <person name="LaButti K."/>
            <person name="Lindquist E.A."/>
            <person name="Lipzen A."/>
            <person name="Lundell T."/>
            <person name="Morin E."/>
            <person name="Murat C."/>
            <person name="Riley R."/>
            <person name="Ohm R."/>
            <person name="Sun H."/>
            <person name="Tunlid A."/>
            <person name="Henrissat B."/>
            <person name="Grigoriev I.V."/>
            <person name="Hibbett D.S."/>
            <person name="Martin F."/>
        </authorList>
    </citation>
    <scope>NUCLEOTIDE SEQUENCE [LARGE SCALE GENOMIC DNA]</scope>
    <source>
        <strain evidence="3">441</strain>
    </source>
</reference>
<dbReference type="InterPro" id="IPR011009">
    <property type="entry name" value="Kinase-like_dom_sf"/>
</dbReference>
<dbReference type="InterPro" id="IPR000719">
    <property type="entry name" value="Prot_kinase_dom"/>
</dbReference>
<dbReference type="InterPro" id="IPR040976">
    <property type="entry name" value="Pkinase_fungal"/>
</dbReference>
<dbReference type="EMBL" id="KN833697">
    <property type="protein sequence ID" value="KIK27184.1"/>
    <property type="molecule type" value="Genomic_DNA"/>
</dbReference>
<evidence type="ECO:0000259" key="1">
    <source>
        <dbReference type="PROSITE" id="PS50011"/>
    </source>
</evidence>
<proteinExistence type="predicted"/>
<dbReference type="HOGENOM" id="CLU_014277_1_1_1"/>
<evidence type="ECO:0000313" key="3">
    <source>
        <dbReference type="Proteomes" id="UP000054018"/>
    </source>
</evidence>
<dbReference type="STRING" id="765257.A0A0C9ZMQ4"/>
<dbReference type="Proteomes" id="UP000054018">
    <property type="component" value="Unassembled WGS sequence"/>
</dbReference>
<dbReference type="GO" id="GO:0004672">
    <property type="term" value="F:protein kinase activity"/>
    <property type="evidence" value="ECO:0007669"/>
    <property type="project" value="InterPro"/>
</dbReference>
<dbReference type="GO" id="GO:0005524">
    <property type="term" value="F:ATP binding"/>
    <property type="evidence" value="ECO:0007669"/>
    <property type="project" value="InterPro"/>
</dbReference>
<dbReference type="OrthoDB" id="2680802at2759"/>
<accession>A0A0C9ZMQ4</accession>
<dbReference type="Pfam" id="PF17667">
    <property type="entry name" value="Pkinase_fungal"/>
    <property type="match status" value="1"/>
</dbReference>
<evidence type="ECO:0000313" key="2">
    <source>
        <dbReference type="EMBL" id="KIK27184.1"/>
    </source>
</evidence>
<organism evidence="2 3">
    <name type="scientific">Pisolithus microcarpus 441</name>
    <dbReference type="NCBI Taxonomy" id="765257"/>
    <lineage>
        <taxon>Eukaryota</taxon>
        <taxon>Fungi</taxon>
        <taxon>Dikarya</taxon>
        <taxon>Basidiomycota</taxon>
        <taxon>Agaricomycotina</taxon>
        <taxon>Agaricomycetes</taxon>
        <taxon>Agaricomycetidae</taxon>
        <taxon>Boletales</taxon>
        <taxon>Sclerodermatineae</taxon>
        <taxon>Pisolithaceae</taxon>
        <taxon>Pisolithus</taxon>
    </lineage>
</organism>
<feature type="domain" description="Protein kinase" evidence="1">
    <location>
        <begin position="34"/>
        <end position="354"/>
    </location>
</feature>
<sequence>MSPGKRSKKQKRTLVFRAFVPVRVYGRECTGVLFTSASIRGRGTTVYVVVGADGGHTYSALKTSWQDVDFAGCHAAVLEKLSVHKPHPNVIIPMKLLAEDHRVNSTLGSIRGFLGDEIQKCPVENRILTVTTSDLQRHEYLCEIGILHCDISENNIVLSLRPGGLGALIGFDTAIVGRPNMHRDFIPLPEESTEEVVEELVESEYRPPAPLPASDEQYKAQRAGTTPYMSIGVLKGDSHTHFDDIESFLYVLVLFFLSYKGPLEADKLREARVQGFIQPVGMGRLPHVTTWPAMIGRWRSGTVEEMSEHKTAILTAKHRKDFIKDCLPHIRSRWEPASQSTSKAVSKLVSKCWMMFSLHNRKVTHSQFVEVLQAWLTEYEGEEVNYIYPFE</sequence>
<protein>
    <recommendedName>
        <fullName evidence="1">Protein kinase domain-containing protein</fullName>
    </recommendedName>
</protein>